<dbReference type="EMBL" id="QFPP01000220">
    <property type="protein sequence ID" value="PZQ72461.1"/>
    <property type="molecule type" value="Genomic_DNA"/>
</dbReference>
<evidence type="ECO:0000256" key="3">
    <source>
        <dbReference type="ARBA" id="ARBA00022475"/>
    </source>
</evidence>
<keyword evidence="5 10" id="KW-1133">Transmembrane helix</keyword>
<keyword evidence="8 10" id="KW-0472">Membrane</keyword>
<keyword evidence="7" id="KW-0406">Ion transport</keyword>
<feature type="transmembrane region" description="Helical" evidence="10">
    <location>
        <begin position="232"/>
        <end position="249"/>
    </location>
</feature>
<evidence type="ECO:0000313" key="13">
    <source>
        <dbReference type="Proteomes" id="UP000249135"/>
    </source>
</evidence>
<dbReference type="Pfam" id="PF00999">
    <property type="entry name" value="Na_H_Exchanger"/>
    <property type="match status" value="1"/>
</dbReference>
<dbReference type="InterPro" id="IPR018422">
    <property type="entry name" value="Cation/H_exchanger_CPA1"/>
</dbReference>
<dbReference type="GO" id="GO:0051453">
    <property type="term" value="P:regulation of intracellular pH"/>
    <property type="evidence" value="ECO:0007669"/>
    <property type="project" value="TreeGrafter"/>
</dbReference>
<dbReference type="GO" id="GO:0005886">
    <property type="term" value="C:plasma membrane"/>
    <property type="evidence" value="ECO:0007669"/>
    <property type="project" value="UniProtKB-SubCell"/>
</dbReference>
<feature type="transmembrane region" description="Helical" evidence="10">
    <location>
        <begin position="81"/>
        <end position="104"/>
    </location>
</feature>
<dbReference type="GO" id="GO:0015385">
    <property type="term" value="F:sodium:proton antiporter activity"/>
    <property type="evidence" value="ECO:0007669"/>
    <property type="project" value="InterPro"/>
</dbReference>
<evidence type="ECO:0000259" key="11">
    <source>
        <dbReference type="Pfam" id="PF00999"/>
    </source>
</evidence>
<dbReference type="PANTHER" id="PTHR10110">
    <property type="entry name" value="SODIUM/HYDROGEN EXCHANGER"/>
    <property type="match status" value="1"/>
</dbReference>
<keyword evidence="2" id="KW-0813">Transport</keyword>
<proteinExistence type="predicted"/>
<feature type="transmembrane region" description="Helical" evidence="10">
    <location>
        <begin position="47"/>
        <end position="69"/>
    </location>
</feature>
<evidence type="ECO:0000256" key="8">
    <source>
        <dbReference type="ARBA" id="ARBA00023136"/>
    </source>
</evidence>
<keyword evidence="3" id="KW-1003">Cell membrane</keyword>
<evidence type="ECO:0000256" key="5">
    <source>
        <dbReference type="ARBA" id="ARBA00022989"/>
    </source>
</evidence>
<comment type="subcellular location">
    <subcellularLocation>
        <location evidence="1">Cell membrane</location>
        <topology evidence="1">Multi-pass membrane protein</topology>
    </subcellularLocation>
</comment>
<dbReference type="GO" id="GO:0098719">
    <property type="term" value="P:sodium ion import across plasma membrane"/>
    <property type="evidence" value="ECO:0007669"/>
    <property type="project" value="TreeGrafter"/>
</dbReference>
<feature type="transmembrane region" description="Helical" evidence="10">
    <location>
        <begin position="372"/>
        <end position="398"/>
    </location>
</feature>
<evidence type="ECO:0000256" key="2">
    <source>
        <dbReference type="ARBA" id="ARBA00022448"/>
    </source>
</evidence>
<feature type="transmembrane region" description="Helical" evidence="10">
    <location>
        <begin position="207"/>
        <end position="226"/>
    </location>
</feature>
<feature type="transmembrane region" description="Helical" evidence="10">
    <location>
        <begin position="151"/>
        <end position="171"/>
    </location>
</feature>
<dbReference type="Gene3D" id="6.10.140.1330">
    <property type="match status" value="1"/>
</dbReference>
<keyword evidence="6" id="KW-0915">Sodium</keyword>
<feature type="transmembrane region" description="Helical" evidence="10">
    <location>
        <begin position="302"/>
        <end position="324"/>
    </location>
</feature>
<keyword evidence="9" id="KW-0739">Sodium transport</keyword>
<evidence type="ECO:0000256" key="4">
    <source>
        <dbReference type="ARBA" id="ARBA00022692"/>
    </source>
</evidence>
<feature type="domain" description="Cation/H+ exchanger transmembrane" evidence="11">
    <location>
        <begin position="11"/>
        <end position="395"/>
    </location>
</feature>
<gene>
    <name evidence="12" type="ORF">DI563_16470</name>
</gene>
<accession>A0A2W5Q2C1</accession>
<feature type="transmembrane region" description="Helical" evidence="10">
    <location>
        <begin position="261"/>
        <end position="282"/>
    </location>
</feature>
<organism evidence="12 13">
    <name type="scientific">Variovorax paradoxus</name>
    <dbReference type="NCBI Taxonomy" id="34073"/>
    <lineage>
        <taxon>Bacteria</taxon>
        <taxon>Pseudomonadati</taxon>
        <taxon>Pseudomonadota</taxon>
        <taxon>Betaproteobacteria</taxon>
        <taxon>Burkholderiales</taxon>
        <taxon>Comamonadaceae</taxon>
        <taxon>Variovorax</taxon>
    </lineage>
</organism>
<keyword evidence="4 10" id="KW-0812">Transmembrane</keyword>
<feature type="transmembrane region" description="Helical" evidence="10">
    <location>
        <begin position="177"/>
        <end position="195"/>
    </location>
</feature>
<evidence type="ECO:0000256" key="6">
    <source>
        <dbReference type="ARBA" id="ARBA00023053"/>
    </source>
</evidence>
<protein>
    <submittedName>
        <fullName evidence="12">Sodium:proton antiporter</fullName>
    </submittedName>
</protein>
<dbReference type="PANTHER" id="PTHR10110:SF86">
    <property type="entry name" value="SODIUM_HYDROGEN EXCHANGER 7"/>
    <property type="match status" value="1"/>
</dbReference>
<evidence type="ECO:0000256" key="7">
    <source>
        <dbReference type="ARBA" id="ARBA00023065"/>
    </source>
</evidence>
<dbReference type="InterPro" id="IPR006153">
    <property type="entry name" value="Cation/H_exchanger_TM"/>
</dbReference>
<name>A0A2W5Q2C1_VARPD</name>
<reference evidence="12 13" key="1">
    <citation type="submission" date="2017-08" db="EMBL/GenBank/DDBJ databases">
        <title>Infants hospitalized years apart are colonized by the same room-sourced microbial strains.</title>
        <authorList>
            <person name="Brooks B."/>
            <person name="Olm M.R."/>
            <person name="Firek B.A."/>
            <person name="Baker R."/>
            <person name="Thomas B.C."/>
            <person name="Morowitz M.J."/>
            <person name="Banfield J.F."/>
        </authorList>
    </citation>
    <scope>NUCLEOTIDE SEQUENCE [LARGE SCALE GENOMIC DNA]</scope>
    <source>
        <strain evidence="12">S2_005_003_R2_41</strain>
    </source>
</reference>
<dbReference type="GO" id="GO:0015386">
    <property type="term" value="F:potassium:proton antiporter activity"/>
    <property type="evidence" value="ECO:0007669"/>
    <property type="project" value="TreeGrafter"/>
</dbReference>
<comment type="caution">
    <text evidence="12">The sequence shown here is derived from an EMBL/GenBank/DDBJ whole genome shotgun (WGS) entry which is preliminary data.</text>
</comment>
<feature type="transmembrane region" description="Helical" evidence="10">
    <location>
        <begin position="336"/>
        <end position="360"/>
    </location>
</feature>
<sequence length="513" mass="54465">MVLFESALILITVAIVLLHLTRRLSIPYPTVLALAGVGVAALPGAPAIGIDPSLALALFIAPAVFDAAFDFPPRDVRRYWLPLLSLAAIAVVVTTAVVAAVGVAMAGMPLAAAIALGAIVAPPDAAAATAVLGRFSQLPRSTVTVLKGESLLNDAVALLIFSAAVGVMLHPASLGSLAPRLAVAAPGGLLLGYALGRLGTWVMPLLYGRLSGAVASFVLAFGTWIVAERLEFSAVLAMVACGMVVARYAPAHTPARDRIHVYSVWNTAVFLLNVLAFLLLGLQARAVVQRLAPDALDEALRFAGAVLAAVIVTRIVWVMLHNVVLRWLYRRRGKRVLSVAQGVLASWCGMRGLVTLATALALPEGFPQRDLIVLSALAVVLGTLVLQGLTLGPLIRLLRFPPDDSLAREVAQARAELIDAGLARIADRADEPAVRLRELYNAERAAALQGRRPHSTQPIDALKRETMIGKRARLAELRAAGAIDDDVFHTLEHELDWTDLAMSPPERFEMDEA</sequence>
<dbReference type="AlphaFoldDB" id="A0A2W5Q2C1"/>
<evidence type="ECO:0000256" key="1">
    <source>
        <dbReference type="ARBA" id="ARBA00004651"/>
    </source>
</evidence>
<evidence type="ECO:0000313" key="12">
    <source>
        <dbReference type="EMBL" id="PZQ72461.1"/>
    </source>
</evidence>
<feature type="transmembrane region" description="Helical" evidence="10">
    <location>
        <begin position="110"/>
        <end position="131"/>
    </location>
</feature>
<dbReference type="Proteomes" id="UP000249135">
    <property type="component" value="Unassembled WGS sequence"/>
</dbReference>
<evidence type="ECO:0000256" key="9">
    <source>
        <dbReference type="ARBA" id="ARBA00023201"/>
    </source>
</evidence>
<evidence type="ECO:0000256" key="10">
    <source>
        <dbReference type="SAM" id="Phobius"/>
    </source>
</evidence>